<name>A0ABD5SHC5_9EURY</name>
<evidence type="ECO:0000313" key="2">
    <source>
        <dbReference type="Proteomes" id="UP001596442"/>
    </source>
</evidence>
<organism evidence="1 2">
    <name type="scientific">Halorubrum tibetense</name>
    <dbReference type="NCBI Taxonomy" id="175631"/>
    <lineage>
        <taxon>Archaea</taxon>
        <taxon>Methanobacteriati</taxon>
        <taxon>Methanobacteriota</taxon>
        <taxon>Stenosarchaea group</taxon>
        <taxon>Halobacteria</taxon>
        <taxon>Halobacteriales</taxon>
        <taxon>Haloferacaceae</taxon>
        <taxon>Halorubrum</taxon>
    </lineage>
</organism>
<sequence>MHATIDVRLTVSIDDDKTIPLATLAEFITDQNVESVLLEGLVESLDAARVEALCGEKHATGNGQQRFQRAGTDTRTAVTTAGEHEFLLHYVKDTAADQGESSYFRPVEDVLDFDGQNRYQQDIAAKSVDLATSLSYRDAADHGDGIFERMPSPTTINRRAREYGNELKQFLPDCVANTDADAIIPDGTKCHSQDEDRSYHSVQATLGEDTAEESHSLLDLSVNADWDETAAELDDIDAVTDDATVVSDGDSGIVTAFTDEHRDHQLDLVHVGRTLDYNLWDDGVFSLDRRNEIVSEVIDEVFHLKNSVAKHRPEEEFAAIRERIARTTERIKKTAWQLDQYGSGKAAGYLRRWLPSIVTFAEQAVKGFEVPWTSNPVERLMGEVSKRCKNQWMRWTKDGLEAILQLRLVKYADPEYYQSFLDELLQRSTKTAMSCELSVESTRGKL</sequence>
<dbReference type="RefSeq" id="WP_379783731.1">
    <property type="nucleotide sequence ID" value="NZ_JBHSWW010000428.1"/>
</dbReference>
<reference evidence="1 2" key="1">
    <citation type="journal article" date="2019" name="Int. J. Syst. Evol. Microbiol.">
        <title>The Global Catalogue of Microorganisms (GCM) 10K type strain sequencing project: providing services to taxonomists for standard genome sequencing and annotation.</title>
        <authorList>
            <consortium name="The Broad Institute Genomics Platform"/>
            <consortium name="The Broad Institute Genome Sequencing Center for Infectious Disease"/>
            <person name="Wu L."/>
            <person name="Ma J."/>
        </authorList>
    </citation>
    <scope>NUCLEOTIDE SEQUENCE [LARGE SCALE GENOMIC DNA]</scope>
    <source>
        <strain evidence="1 2">CGMCC 1.3239</strain>
    </source>
</reference>
<protein>
    <submittedName>
        <fullName evidence="1">ISH6 family transposase</fullName>
    </submittedName>
</protein>
<dbReference type="AlphaFoldDB" id="A0ABD5SHC5"/>
<dbReference type="Proteomes" id="UP001596442">
    <property type="component" value="Unassembled WGS sequence"/>
</dbReference>
<keyword evidence="2" id="KW-1185">Reference proteome</keyword>
<gene>
    <name evidence="1" type="ORF">ACFQEU_15850</name>
</gene>
<dbReference type="NCBIfam" id="NF041731">
    <property type="entry name" value="transpos_ISH6"/>
    <property type="match status" value="1"/>
</dbReference>
<evidence type="ECO:0000313" key="1">
    <source>
        <dbReference type="EMBL" id="MFC6754918.1"/>
    </source>
</evidence>
<comment type="caution">
    <text evidence="1">The sequence shown here is derived from an EMBL/GenBank/DDBJ whole genome shotgun (WGS) entry which is preliminary data.</text>
</comment>
<dbReference type="EMBL" id="JBHSWW010000428">
    <property type="protein sequence ID" value="MFC6754918.1"/>
    <property type="molecule type" value="Genomic_DNA"/>
</dbReference>
<accession>A0ABD5SHC5</accession>
<proteinExistence type="predicted"/>